<sequence>MVVIDKIILAIDLGTTYCCSAVYQNGKEIIIPIIDEYDDNDNHEYDNKIPSFVTFNENETIIGNESKKDSNVYVGNTVYDAKRIIGKPYNDEELQEDKRFWPFKIINNNGKPYIQIDYEKESKEFSPEEISALLLKKLKKNAENYLGQEITDAVITVPIRFNNEQRKATKKAGELAGLNVLRIINEPNAAVMAYGIDRNEDESPKTVLVFDLGGGTFDLSILKINKGLFEVLSTGGDNHLGGIEFDNRLTCYLLKEFRSMHRNEIKIDKITNIVKRRLKSKSEQIKESLSKKNEVYVIINSLYEGKDLEIKITRSKFEELNEDLFKRIIILMEETLKKANLKKDEIDEIIMVGGSTNIPKIQDIVQEFFHGKELNNSINPDEAVASGAAIFASTFSENKSEKTQDLVLKDVTPFTLGIKTAYGTVEPIIKCNTPIPARGIKNFKTYSDQQKTALIPIYEGERLFAKDNNLLGKFYLENIPQVPKGELEIKIIMDVDENGILNVSATETETGNCNRITITNN</sequence>
<dbReference type="PRINTS" id="PR00301">
    <property type="entry name" value="HEATSHOCK70"/>
</dbReference>
<evidence type="ECO:0000313" key="6">
    <source>
        <dbReference type="Proteomes" id="UP000193920"/>
    </source>
</evidence>
<evidence type="ECO:0000256" key="4">
    <source>
        <dbReference type="RuleBase" id="RU003322"/>
    </source>
</evidence>
<accession>A0A1Y2D0E9</accession>
<dbReference type="Gene3D" id="3.90.640.10">
    <property type="entry name" value="Actin, Chain A, domain 4"/>
    <property type="match status" value="1"/>
</dbReference>
<dbReference type="InterPro" id="IPR043129">
    <property type="entry name" value="ATPase_NBD"/>
</dbReference>
<organism evidence="5 6">
    <name type="scientific">Neocallimastix californiae</name>
    <dbReference type="NCBI Taxonomy" id="1754190"/>
    <lineage>
        <taxon>Eukaryota</taxon>
        <taxon>Fungi</taxon>
        <taxon>Fungi incertae sedis</taxon>
        <taxon>Chytridiomycota</taxon>
        <taxon>Chytridiomycota incertae sedis</taxon>
        <taxon>Neocallimastigomycetes</taxon>
        <taxon>Neocallimastigales</taxon>
        <taxon>Neocallimastigaceae</taxon>
        <taxon>Neocallimastix</taxon>
    </lineage>
</organism>
<dbReference type="STRING" id="1754190.A0A1Y2D0E9"/>
<dbReference type="GO" id="GO:0140662">
    <property type="term" value="F:ATP-dependent protein folding chaperone"/>
    <property type="evidence" value="ECO:0007669"/>
    <property type="project" value="InterPro"/>
</dbReference>
<evidence type="ECO:0000256" key="3">
    <source>
        <dbReference type="ARBA" id="ARBA00022840"/>
    </source>
</evidence>
<reference evidence="5 6" key="1">
    <citation type="submission" date="2016-08" db="EMBL/GenBank/DDBJ databases">
        <title>A Parts List for Fungal Cellulosomes Revealed by Comparative Genomics.</title>
        <authorList>
            <consortium name="DOE Joint Genome Institute"/>
            <person name="Haitjema C.H."/>
            <person name="Gilmore S.P."/>
            <person name="Henske J.K."/>
            <person name="Solomon K.V."/>
            <person name="De Groot R."/>
            <person name="Kuo A."/>
            <person name="Mondo S.J."/>
            <person name="Salamov A.A."/>
            <person name="Labutti K."/>
            <person name="Zhao Z."/>
            <person name="Chiniquy J."/>
            <person name="Barry K."/>
            <person name="Brewer H.M."/>
            <person name="Purvine S.O."/>
            <person name="Wright A.T."/>
            <person name="Boxma B."/>
            <person name="Van Alen T."/>
            <person name="Hackstein J.H."/>
            <person name="Baker S.E."/>
            <person name="Grigoriev I.V."/>
            <person name="O'Malley M.A."/>
        </authorList>
    </citation>
    <scope>NUCLEOTIDE SEQUENCE [LARGE SCALE GENOMIC DNA]</scope>
    <source>
        <strain evidence="5 6">G1</strain>
    </source>
</reference>
<dbReference type="PROSITE" id="PS01036">
    <property type="entry name" value="HSP70_3"/>
    <property type="match status" value="1"/>
</dbReference>
<dbReference type="InterPro" id="IPR018181">
    <property type="entry name" value="Heat_shock_70_CS"/>
</dbReference>
<keyword evidence="3 4" id="KW-0067">ATP-binding</keyword>
<evidence type="ECO:0000256" key="2">
    <source>
        <dbReference type="ARBA" id="ARBA00022741"/>
    </source>
</evidence>
<dbReference type="PANTHER" id="PTHR19375">
    <property type="entry name" value="HEAT SHOCK PROTEIN 70KDA"/>
    <property type="match status" value="1"/>
</dbReference>
<dbReference type="Proteomes" id="UP000193920">
    <property type="component" value="Unassembled WGS sequence"/>
</dbReference>
<dbReference type="PROSITE" id="PS00329">
    <property type="entry name" value="HSP70_2"/>
    <property type="match status" value="1"/>
</dbReference>
<dbReference type="Gene3D" id="2.60.34.10">
    <property type="entry name" value="Substrate Binding Domain Of DNAk, Chain A, domain 1"/>
    <property type="match status" value="1"/>
</dbReference>
<dbReference type="InterPro" id="IPR013126">
    <property type="entry name" value="Hsp_70_fam"/>
</dbReference>
<dbReference type="FunFam" id="3.30.30.30:FF:000001">
    <property type="entry name" value="heat shock 70 kDa protein-like"/>
    <property type="match status" value="1"/>
</dbReference>
<keyword evidence="2 4" id="KW-0547">Nucleotide-binding</keyword>
<dbReference type="Gene3D" id="3.30.420.40">
    <property type="match status" value="2"/>
</dbReference>
<dbReference type="CDD" id="cd24028">
    <property type="entry name" value="ASKHA_NBD_HSP70_HSPA1-like"/>
    <property type="match status" value="1"/>
</dbReference>
<protein>
    <submittedName>
        <fullName evidence="5">HSP70 family member</fullName>
    </submittedName>
</protein>
<dbReference type="SUPFAM" id="SSF100920">
    <property type="entry name" value="Heat shock protein 70kD (HSP70), peptide-binding domain"/>
    <property type="match status" value="1"/>
</dbReference>
<evidence type="ECO:0000256" key="1">
    <source>
        <dbReference type="ARBA" id="ARBA00007381"/>
    </source>
</evidence>
<evidence type="ECO:0000313" key="5">
    <source>
        <dbReference type="EMBL" id="ORY52740.1"/>
    </source>
</evidence>
<gene>
    <name evidence="5" type="ORF">LY90DRAFT_661511</name>
</gene>
<dbReference type="SUPFAM" id="SSF53067">
    <property type="entry name" value="Actin-like ATPase domain"/>
    <property type="match status" value="2"/>
</dbReference>
<dbReference type="Gene3D" id="3.30.30.30">
    <property type="match status" value="1"/>
</dbReference>
<dbReference type="OrthoDB" id="2401965at2759"/>
<comment type="similarity">
    <text evidence="1 4">Belongs to the heat shock protein 70 family.</text>
</comment>
<dbReference type="AlphaFoldDB" id="A0A1Y2D0E9"/>
<name>A0A1Y2D0E9_9FUNG</name>
<dbReference type="PROSITE" id="PS00297">
    <property type="entry name" value="HSP70_1"/>
    <property type="match status" value="1"/>
</dbReference>
<dbReference type="EMBL" id="MCOG01000092">
    <property type="protein sequence ID" value="ORY52740.1"/>
    <property type="molecule type" value="Genomic_DNA"/>
</dbReference>
<dbReference type="GO" id="GO:0005524">
    <property type="term" value="F:ATP binding"/>
    <property type="evidence" value="ECO:0007669"/>
    <property type="project" value="UniProtKB-KW"/>
</dbReference>
<dbReference type="Pfam" id="PF00012">
    <property type="entry name" value="HSP70"/>
    <property type="match status" value="1"/>
</dbReference>
<dbReference type="InterPro" id="IPR029047">
    <property type="entry name" value="HSP70_peptide-bd_sf"/>
</dbReference>
<keyword evidence="6" id="KW-1185">Reference proteome</keyword>
<dbReference type="FunFam" id="3.90.640.10:FF:000010">
    <property type="entry name" value="heat shock 70 kDa protein 14"/>
    <property type="match status" value="1"/>
</dbReference>
<comment type="caution">
    <text evidence="5">The sequence shown here is derived from an EMBL/GenBank/DDBJ whole genome shotgun (WGS) entry which is preliminary data.</text>
</comment>
<proteinExistence type="inferred from homology"/>